<dbReference type="GO" id="GO:0033167">
    <property type="term" value="C:ARC complex"/>
    <property type="evidence" value="ECO:0007669"/>
    <property type="project" value="InterPro"/>
</dbReference>
<feature type="compositionally biased region" description="Low complexity" evidence="1">
    <location>
        <begin position="1"/>
        <end position="10"/>
    </location>
</feature>
<reference evidence="2" key="1">
    <citation type="submission" date="2020-01" db="EMBL/GenBank/DDBJ databases">
        <title>Identification and distribution of gene clusters putatively required for synthesis of sphingolipid metabolism inhibitors in phylogenetically diverse species of the filamentous fungus Fusarium.</title>
        <authorList>
            <person name="Kim H.-S."/>
            <person name="Busman M."/>
            <person name="Brown D.W."/>
            <person name="Divon H."/>
            <person name="Uhlig S."/>
            <person name="Proctor R.H."/>
        </authorList>
    </citation>
    <scope>NUCLEOTIDE SEQUENCE</scope>
    <source>
        <strain evidence="2">NRRL 53441</strain>
    </source>
</reference>
<evidence type="ECO:0000256" key="1">
    <source>
        <dbReference type="SAM" id="MobiDB-lite"/>
    </source>
</evidence>
<keyword evidence="3" id="KW-1185">Reference proteome</keyword>
<accession>A0A8H4P0M8</accession>
<name>A0A8H4P0M8_9HYPO</name>
<gene>
    <name evidence="2" type="ORF">F53441_5462</name>
</gene>
<protein>
    <submittedName>
        <fullName evidence="2">Argonaute-binding protein 1</fullName>
    </submittedName>
</protein>
<sequence length="457" mass="52108">MASAPDNCNPPSEPPCEEPLALPESLQGIAKKSKKRKSKTTASRGPTALSKKRGTGFEEYFADPPMTPDEAKEEKDEIYSPDLTFPERMQNCISRFRSRRRLQGERTLFFDEYLFLGGVDTSPSVFRGMSQQELKELTPAQRREATATDIIWANSQAGAKYYDGDEEKWSVNFAAVVAGFFSVTLPHLTSFEDKRMQEGIDTIENFLRYILQHDVCPEYEDDIKTAMDICKTATVEWPMIRKVYAALPGFFNLAASELFCPEGTASKSWSFLEFNRPDKFDPKAVFYSAFALMDEPQLFEDLSAKTPTVTREFTCTLELVQMFRPHEVISQLFKCLVIGDSRVNHAPIGKATFKQGVIKDDWENPQIDWPIEEDTMTLFFDDTILKNMMPGLKMTATICELDAGLQFVKAVEIIVPSFYVYLPQEMMRYYKEPRENDRPGPSVNDALKVDEHAEEEE</sequence>
<organism evidence="2 3">
    <name type="scientific">Fusarium austroafricanum</name>
    <dbReference type="NCBI Taxonomy" id="2364996"/>
    <lineage>
        <taxon>Eukaryota</taxon>
        <taxon>Fungi</taxon>
        <taxon>Dikarya</taxon>
        <taxon>Ascomycota</taxon>
        <taxon>Pezizomycotina</taxon>
        <taxon>Sordariomycetes</taxon>
        <taxon>Hypocreomycetidae</taxon>
        <taxon>Hypocreales</taxon>
        <taxon>Nectriaceae</taxon>
        <taxon>Fusarium</taxon>
        <taxon>Fusarium concolor species complex</taxon>
    </lineage>
</organism>
<dbReference type="InterPro" id="IPR018606">
    <property type="entry name" value="Arb1"/>
</dbReference>
<feature type="region of interest" description="Disordered" evidence="1">
    <location>
        <begin position="432"/>
        <end position="457"/>
    </location>
</feature>
<dbReference type="Pfam" id="PF09692">
    <property type="entry name" value="Arb1"/>
    <property type="match status" value="1"/>
</dbReference>
<dbReference type="OrthoDB" id="435402at2759"/>
<evidence type="ECO:0000313" key="2">
    <source>
        <dbReference type="EMBL" id="KAF4451606.1"/>
    </source>
</evidence>
<dbReference type="EMBL" id="JAADJG010000213">
    <property type="protein sequence ID" value="KAF4451606.1"/>
    <property type="molecule type" value="Genomic_DNA"/>
</dbReference>
<comment type="caution">
    <text evidence="2">The sequence shown here is derived from an EMBL/GenBank/DDBJ whole genome shotgun (WGS) entry which is preliminary data.</text>
</comment>
<evidence type="ECO:0000313" key="3">
    <source>
        <dbReference type="Proteomes" id="UP000605986"/>
    </source>
</evidence>
<dbReference type="Proteomes" id="UP000605986">
    <property type="component" value="Unassembled WGS sequence"/>
</dbReference>
<proteinExistence type="predicted"/>
<dbReference type="AlphaFoldDB" id="A0A8H4P0M8"/>
<dbReference type="GO" id="GO:0031047">
    <property type="term" value="P:regulatory ncRNA-mediated gene silencing"/>
    <property type="evidence" value="ECO:0007669"/>
    <property type="project" value="InterPro"/>
</dbReference>
<feature type="region of interest" description="Disordered" evidence="1">
    <location>
        <begin position="1"/>
        <end position="77"/>
    </location>
</feature>